<dbReference type="AlphaFoldDB" id="A0A5B7D4Q0"/>
<dbReference type="Proteomes" id="UP000324222">
    <property type="component" value="Unassembled WGS sequence"/>
</dbReference>
<reference evidence="1 2" key="1">
    <citation type="submission" date="2019-05" db="EMBL/GenBank/DDBJ databases">
        <title>Another draft genome of Portunus trituberculatus and its Hox gene families provides insights of decapod evolution.</title>
        <authorList>
            <person name="Jeong J.-H."/>
            <person name="Song I."/>
            <person name="Kim S."/>
            <person name="Choi T."/>
            <person name="Kim D."/>
            <person name="Ryu S."/>
            <person name="Kim W."/>
        </authorList>
    </citation>
    <scope>NUCLEOTIDE SEQUENCE [LARGE SCALE GENOMIC DNA]</scope>
    <source>
        <tissue evidence="1">Muscle</tissue>
    </source>
</reference>
<dbReference type="EMBL" id="VSRR010000389">
    <property type="protein sequence ID" value="MPC14933.1"/>
    <property type="molecule type" value="Genomic_DNA"/>
</dbReference>
<evidence type="ECO:0000313" key="1">
    <source>
        <dbReference type="EMBL" id="MPC14933.1"/>
    </source>
</evidence>
<organism evidence="1 2">
    <name type="scientific">Portunus trituberculatus</name>
    <name type="common">Swimming crab</name>
    <name type="synonym">Neptunus trituberculatus</name>
    <dbReference type="NCBI Taxonomy" id="210409"/>
    <lineage>
        <taxon>Eukaryota</taxon>
        <taxon>Metazoa</taxon>
        <taxon>Ecdysozoa</taxon>
        <taxon>Arthropoda</taxon>
        <taxon>Crustacea</taxon>
        <taxon>Multicrustacea</taxon>
        <taxon>Malacostraca</taxon>
        <taxon>Eumalacostraca</taxon>
        <taxon>Eucarida</taxon>
        <taxon>Decapoda</taxon>
        <taxon>Pleocyemata</taxon>
        <taxon>Brachyura</taxon>
        <taxon>Eubrachyura</taxon>
        <taxon>Portunoidea</taxon>
        <taxon>Portunidae</taxon>
        <taxon>Portuninae</taxon>
        <taxon>Portunus</taxon>
    </lineage>
</organism>
<comment type="caution">
    <text evidence="1">The sequence shown here is derived from an EMBL/GenBank/DDBJ whole genome shotgun (WGS) entry which is preliminary data.</text>
</comment>
<accession>A0A5B7D4Q0</accession>
<keyword evidence="2" id="KW-1185">Reference proteome</keyword>
<protein>
    <submittedName>
        <fullName evidence="1">Uncharacterized protein</fullName>
    </submittedName>
</protein>
<sequence>MFSVSGSTEKIATPYQHTVVIPQTMERSHKSIQEDTNLFIGIACGVPSIPALRSLSTGFPQIHHSLGQTSLDNLQSTWFVVTESKCVFLTSLSRMFRSPPKSVVTPGAAPFILVNASLSCSTRSLANSAVLSR</sequence>
<gene>
    <name evidence="1" type="ORF">E2C01_007712</name>
</gene>
<evidence type="ECO:0000313" key="2">
    <source>
        <dbReference type="Proteomes" id="UP000324222"/>
    </source>
</evidence>
<proteinExistence type="predicted"/>
<name>A0A5B7D4Q0_PORTR</name>